<organism evidence="2 3">
    <name type="scientific">Steinernema hermaphroditum</name>
    <dbReference type="NCBI Taxonomy" id="289476"/>
    <lineage>
        <taxon>Eukaryota</taxon>
        <taxon>Metazoa</taxon>
        <taxon>Ecdysozoa</taxon>
        <taxon>Nematoda</taxon>
        <taxon>Chromadorea</taxon>
        <taxon>Rhabditida</taxon>
        <taxon>Tylenchina</taxon>
        <taxon>Panagrolaimomorpha</taxon>
        <taxon>Strongyloidoidea</taxon>
        <taxon>Steinernematidae</taxon>
        <taxon>Steinernema</taxon>
    </lineage>
</organism>
<feature type="compositionally biased region" description="Basic residues" evidence="1">
    <location>
        <begin position="24"/>
        <end position="35"/>
    </location>
</feature>
<comment type="caution">
    <text evidence="2">The sequence shown here is derived from an EMBL/GenBank/DDBJ whole genome shotgun (WGS) entry which is preliminary data.</text>
</comment>
<feature type="region of interest" description="Disordered" evidence="1">
    <location>
        <begin position="135"/>
        <end position="176"/>
    </location>
</feature>
<dbReference type="AlphaFoldDB" id="A0AA39I421"/>
<reference evidence="2" key="1">
    <citation type="submission" date="2023-06" db="EMBL/GenBank/DDBJ databases">
        <title>Genomic analysis of the entomopathogenic nematode Steinernema hermaphroditum.</title>
        <authorList>
            <person name="Schwarz E.M."/>
            <person name="Heppert J.K."/>
            <person name="Baniya A."/>
            <person name="Schwartz H.T."/>
            <person name="Tan C.-H."/>
            <person name="Antoshechkin I."/>
            <person name="Sternberg P.W."/>
            <person name="Goodrich-Blair H."/>
            <person name="Dillman A.R."/>
        </authorList>
    </citation>
    <scope>NUCLEOTIDE SEQUENCE</scope>
    <source>
        <strain evidence="2">PS9179</strain>
        <tissue evidence="2">Whole animal</tissue>
    </source>
</reference>
<name>A0AA39I421_9BILA</name>
<proteinExistence type="predicted"/>
<evidence type="ECO:0000313" key="2">
    <source>
        <dbReference type="EMBL" id="KAK0417427.1"/>
    </source>
</evidence>
<accession>A0AA39I421</accession>
<feature type="compositionally biased region" description="Basic and acidic residues" evidence="1">
    <location>
        <begin position="89"/>
        <end position="98"/>
    </location>
</feature>
<keyword evidence="3" id="KW-1185">Reference proteome</keyword>
<evidence type="ECO:0000313" key="3">
    <source>
        <dbReference type="Proteomes" id="UP001175271"/>
    </source>
</evidence>
<evidence type="ECO:0000256" key="1">
    <source>
        <dbReference type="SAM" id="MobiDB-lite"/>
    </source>
</evidence>
<dbReference type="Proteomes" id="UP001175271">
    <property type="component" value="Unassembled WGS sequence"/>
</dbReference>
<protein>
    <submittedName>
        <fullName evidence="2">Uncharacterized protein</fullName>
    </submittedName>
</protein>
<feature type="compositionally biased region" description="Basic and acidic residues" evidence="1">
    <location>
        <begin position="158"/>
        <end position="172"/>
    </location>
</feature>
<sequence length="203" mass="21858">MGTGGTGGPHDLRVCESDDSVAHGARRMTLRRRPRLREPELPRGVGLATEALPGSRQERRAQTSPGRASAGLAPEGRTHHRTPPPAIDVLRKRPEWRRDSARVFVDSDARRASMHDYGGRPMAGAEDIRGVLRDYPVGCQQSPGPLSSGDGEAPRGGQRREPIRTPESDEKGAVVAKSSGAAAQFAFNAIHSLSKAIPLWPRA</sequence>
<gene>
    <name evidence="2" type="ORF">QR680_013002</name>
</gene>
<feature type="region of interest" description="Disordered" evidence="1">
    <location>
        <begin position="1"/>
        <end position="98"/>
    </location>
</feature>
<dbReference type="EMBL" id="JAUCMV010000002">
    <property type="protein sequence ID" value="KAK0417427.1"/>
    <property type="molecule type" value="Genomic_DNA"/>
</dbReference>